<keyword evidence="5 7" id="KW-0520">NAD</keyword>
<dbReference type="InterPro" id="IPR036291">
    <property type="entry name" value="NAD(P)-bd_dom_sf"/>
</dbReference>
<feature type="binding site" evidence="7">
    <location>
        <begin position="128"/>
        <end position="130"/>
    </location>
    <ligand>
        <name>NAD(+)</name>
        <dbReference type="ChEBI" id="CHEBI:57540"/>
    </ligand>
</feature>
<evidence type="ECO:0000256" key="2">
    <source>
        <dbReference type="ARBA" id="ARBA00012995"/>
    </source>
</evidence>
<keyword evidence="12" id="KW-1185">Reference proteome</keyword>
<evidence type="ECO:0000256" key="4">
    <source>
        <dbReference type="ARBA" id="ARBA00023002"/>
    </source>
</evidence>
<feature type="domain" description="Lactate/malate dehydrogenase N-terminal" evidence="9">
    <location>
        <begin position="8"/>
        <end position="151"/>
    </location>
</feature>
<evidence type="ECO:0000313" key="11">
    <source>
        <dbReference type="EMBL" id="CAD5116372.1"/>
    </source>
</evidence>
<proteinExistence type="inferred from homology"/>
<feature type="active site" description="Proton acceptor" evidence="6">
    <location>
        <position position="186"/>
    </location>
</feature>
<gene>
    <name evidence="11" type="ORF">DGYR_LOCUS5009</name>
</gene>
<dbReference type="InterPro" id="IPR015955">
    <property type="entry name" value="Lactate_DH/Glyco_Ohase_4_C"/>
</dbReference>
<dbReference type="SUPFAM" id="SSF56327">
    <property type="entry name" value="LDH C-terminal domain-like"/>
    <property type="match status" value="1"/>
</dbReference>
<organism evidence="11 12">
    <name type="scientific">Dimorphilus gyrociliatus</name>
    <dbReference type="NCBI Taxonomy" id="2664684"/>
    <lineage>
        <taxon>Eukaryota</taxon>
        <taxon>Metazoa</taxon>
        <taxon>Spiralia</taxon>
        <taxon>Lophotrochozoa</taxon>
        <taxon>Annelida</taxon>
        <taxon>Polychaeta</taxon>
        <taxon>Polychaeta incertae sedis</taxon>
        <taxon>Dinophilidae</taxon>
        <taxon>Dimorphilus</taxon>
    </lineage>
</organism>
<evidence type="ECO:0000256" key="3">
    <source>
        <dbReference type="ARBA" id="ARBA00019899"/>
    </source>
</evidence>
<dbReference type="Pfam" id="PF00056">
    <property type="entry name" value="Ldh_1_N"/>
    <property type="match status" value="1"/>
</dbReference>
<evidence type="ECO:0000256" key="8">
    <source>
        <dbReference type="RuleBase" id="RU003369"/>
    </source>
</evidence>
<dbReference type="PANTHER" id="PTHR23382">
    <property type="entry name" value="MALATE DEHYDROGENASE"/>
    <property type="match status" value="1"/>
</dbReference>
<evidence type="ECO:0000259" key="9">
    <source>
        <dbReference type="Pfam" id="PF00056"/>
    </source>
</evidence>
<evidence type="ECO:0000256" key="1">
    <source>
        <dbReference type="ARBA" id="ARBA00009613"/>
    </source>
</evidence>
<feature type="domain" description="Lactate/malate dehydrogenase C-terminal" evidence="10">
    <location>
        <begin position="177"/>
        <end position="316"/>
    </location>
</feature>
<dbReference type="EC" id="1.1.1.37" evidence="2"/>
<accession>A0A7I8VK16</accession>
<dbReference type="OrthoDB" id="4069699at2759"/>
<dbReference type="InterPro" id="IPR010945">
    <property type="entry name" value="Malate_DH_type2"/>
</dbReference>
<dbReference type="InterPro" id="IPR001236">
    <property type="entry name" value="Lactate/malate_DH_N"/>
</dbReference>
<feature type="binding site" evidence="7">
    <location>
        <position position="104"/>
    </location>
    <ligand>
        <name>NAD(+)</name>
        <dbReference type="ChEBI" id="CHEBI:57540"/>
    </ligand>
</feature>
<keyword evidence="4 8" id="KW-0560">Oxidoreductase</keyword>
<evidence type="ECO:0000256" key="6">
    <source>
        <dbReference type="PIRSR" id="PIRSR000102-1"/>
    </source>
</evidence>
<dbReference type="InterPro" id="IPR022383">
    <property type="entry name" value="Lactate/malate_DH_C"/>
</dbReference>
<protein>
    <recommendedName>
        <fullName evidence="3">Malate dehydrogenase, cytoplasmic</fullName>
        <ecNumber evidence="2">1.1.1.37</ecNumber>
    </recommendedName>
</protein>
<evidence type="ECO:0000256" key="7">
    <source>
        <dbReference type="PIRSR" id="PIRSR000102-3"/>
    </source>
</evidence>
<dbReference type="Gene3D" id="3.40.50.720">
    <property type="entry name" value="NAD(P)-binding Rossmann-like Domain"/>
    <property type="match status" value="1"/>
</dbReference>
<dbReference type="SUPFAM" id="SSF51735">
    <property type="entry name" value="NAD(P)-binding Rossmann-fold domains"/>
    <property type="match status" value="1"/>
</dbReference>
<comment type="similarity">
    <text evidence="1">Belongs to the LDH/MDH superfamily. MDH type 2 family.</text>
</comment>
<dbReference type="AlphaFoldDB" id="A0A7I8VK16"/>
<name>A0A7I8VK16_9ANNE</name>
<dbReference type="PIRSF" id="PIRSF000102">
    <property type="entry name" value="Lac_mal_DH"/>
    <property type="match status" value="1"/>
</dbReference>
<dbReference type="Pfam" id="PF02866">
    <property type="entry name" value="Ldh_1_C"/>
    <property type="match status" value="1"/>
</dbReference>
<evidence type="ECO:0000313" key="12">
    <source>
        <dbReference type="Proteomes" id="UP000549394"/>
    </source>
</evidence>
<evidence type="ECO:0000259" key="10">
    <source>
        <dbReference type="Pfam" id="PF02866"/>
    </source>
</evidence>
<dbReference type="InterPro" id="IPR001557">
    <property type="entry name" value="L-lactate/malate_DH"/>
</dbReference>
<sequence length="324" mass="36597">MEDCVYTTITGAAGNAAYSFIPLLAQANPFEKPMYLSLLGSKGTVEKLEAIKMEIEDCCFNSIRGVYVTDDPDKAFGNSHWIIMMASIAKPKTVLERSYLLKQNVLIFREHAISLNKYARQDAKIIVVSNPTNTLAMVCRKFAPNIKTENITCMNRIEHNRAVGKILRAFPNAHLDLNKLTLWGNHSESVGTDVSRIELPSLYDINTFKKDLIEFVRFRGQNVLRARGEPSCLSAAKAVLDQIQTLLRPSKYGEWTTLGVESKGYYSFPKNLFCSLPVQVKENSQFEIIKDLTIPKELEGLFQTSIQELINERHLVEEVLNNSE</sequence>
<dbReference type="Gene3D" id="3.90.110.10">
    <property type="entry name" value="Lactate dehydrogenase/glycoside hydrolase, family 4, C-terminal"/>
    <property type="match status" value="1"/>
</dbReference>
<comment type="caution">
    <text evidence="11">The sequence shown here is derived from an EMBL/GenBank/DDBJ whole genome shotgun (WGS) entry which is preliminary data.</text>
</comment>
<reference evidence="11 12" key="1">
    <citation type="submission" date="2020-08" db="EMBL/GenBank/DDBJ databases">
        <authorList>
            <person name="Hejnol A."/>
        </authorList>
    </citation>
    <scope>NUCLEOTIDE SEQUENCE [LARGE SCALE GENOMIC DNA]</scope>
</reference>
<dbReference type="FunFam" id="3.40.50.720:FF:000010">
    <property type="entry name" value="Malate dehydrogenase"/>
    <property type="match status" value="1"/>
</dbReference>
<dbReference type="EMBL" id="CAJFCJ010000006">
    <property type="protein sequence ID" value="CAD5116372.1"/>
    <property type="molecule type" value="Genomic_DNA"/>
</dbReference>
<evidence type="ECO:0000256" key="5">
    <source>
        <dbReference type="ARBA" id="ARBA00023027"/>
    </source>
</evidence>
<dbReference type="GO" id="GO:0030060">
    <property type="term" value="F:L-malate dehydrogenase (NAD+) activity"/>
    <property type="evidence" value="ECO:0007669"/>
    <property type="project" value="UniProtKB-EC"/>
</dbReference>
<dbReference type="Proteomes" id="UP000549394">
    <property type="component" value="Unassembled WGS sequence"/>
</dbReference>
<dbReference type="GO" id="GO:0006108">
    <property type="term" value="P:malate metabolic process"/>
    <property type="evidence" value="ECO:0007669"/>
    <property type="project" value="InterPro"/>
</dbReference>